<dbReference type="Pfam" id="PF12915">
    <property type="entry name" value="DUF3833"/>
    <property type="match status" value="1"/>
</dbReference>
<dbReference type="Proteomes" id="UP001165343">
    <property type="component" value="Unassembled WGS sequence"/>
</dbReference>
<protein>
    <submittedName>
        <fullName evidence="2">DUF3833 family protein</fullName>
    </submittedName>
</protein>
<evidence type="ECO:0000256" key="1">
    <source>
        <dbReference type="SAM" id="SignalP"/>
    </source>
</evidence>
<comment type="caution">
    <text evidence="2">The sequence shown here is derived from an EMBL/GenBank/DDBJ whole genome shotgun (WGS) entry which is preliminary data.</text>
</comment>
<keyword evidence="3" id="KW-1185">Reference proteome</keyword>
<accession>A0ABT0RGQ9</accession>
<proteinExistence type="predicted"/>
<dbReference type="EMBL" id="JAMGBC010000001">
    <property type="protein sequence ID" value="MCL6679115.1"/>
    <property type="molecule type" value="Genomic_DNA"/>
</dbReference>
<gene>
    <name evidence="2" type="ORF">LZ519_07270</name>
</gene>
<sequence length="162" mass="17816">MPFARLAVATSLLVFSAPLASASRPVDPLRFFEGRTVVDGTVKVMFHKPYRTHSDGQGVMKPDGSLSLVQRVVDEGKEPHDRKWRVRPVGEGTFTAMMSEAIGPVTIQQVGDSFRFRYKMKGKLSVEQVLTPMPDGRSARNVGKVKRMGVTVATTTGVIRKV</sequence>
<organism evidence="2 3">
    <name type="scientific">Sphingomonas anseongensis</name>
    <dbReference type="NCBI Taxonomy" id="2908207"/>
    <lineage>
        <taxon>Bacteria</taxon>
        <taxon>Pseudomonadati</taxon>
        <taxon>Pseudomonadota</taxon>
        <taxon>Alphaproteobacteria</taxon>
        <taxon>Sphingomonadales</taxon>
        <taxon>Sphingomonadaceae</taxon>
        <taxon>Sphingomonas</taxon>
    </lineage>
</organism>
<feature type="chain" id="PRO_5045960719" evidence="1">
    <location>
        <begin position="23"/>
        <end position="162"/>
    </location>
</feature>
<dbReference type="RefSeq" id="WP_249868035.1">
    <property type="nucleotide sequence ID" value="NZ_JAMGBC010000001.1"/>
</dbReference>
<dbReference type="InterPro" id="IPR024409">
    <property type="entry name" value="DUF3833"/>
</dbReference>
<keyword evidence="1" id="KW-0732">Signal</keyword>
<reference evidence="2" key="1">
    <citation type="submission" date="2022-05" db="EMBL/GenBank/DDBJ databases">
        <authorList>
            <person name="Jo J.-H."/>
            <person name="Im W.-T."/>
        </authorList>
    </citation>
    <scope>NUCLEOTIDE SEQUENCE</scope>
    <source>
        <strain evidence="2">RG327</strain>
    </source>
</reference>
<evidence type="ECO:0000313" key="3">
    <source>
        <dbReference type="Proteomes" id="UP001165343"/>
    </source>
</evidence>
<name>A0ABT0RGQ9_9SPHN</name>
<feature type="signal peptide" evidence="1">
    <location>
        <begin position="1"/>
        <end position="22"/>
    </location>
</feature>
<evidence type="ECO:0000313" key="2">
    <source>
        <dbReference type="EMBL" id="MCL6679115.1"/>
    </source>
</evidence>